<proteinExistence type="predicted"/>
<keyword evidence="2" id="KW-1185">Reference proteome</keyword>
<dbReference type="Proteomes" id="UP000076761">
    <property type="component" value="Unassembled WGS sequence"/>
</dbReference>
<reference evidence="1 2" key="1">
    <citation type="journal article" date="2016" name="Mol. Biol. Evol.">
        <title>Comparative Genomics of Early-Diverging Mushroom-Forming Fungi Provides Insights into the Origins of Lignocellulose Decay Capabilities.</title>
        <authorList>
            <person name="Nagy L.G."/>
            <person name="Riley R."/>
            <person name="Tritt A."/>
            <person name="Adam C."/>
            <person name="Daum C."/>
            <person name="Floudas D."/>
            <person name="Sun H."/>
            <person name="Yadav J.S."/>
            <person name="Pangilinan J."/>
            <person name="Larsson K.H."/>
            <person name="Matsuura K."/>
            <person name="Barry K."/>
            <person name="Labutti K."/>
            <person name="Kuo R."/>
            <person name="Ohm R.A."/>
            <person name="Bhattacharya S.S."/>
            <person name="Shirouzu T."/>
            <person name="Yoshinaga Y."/>
            <person name="Martin F.M."/>
            <person name="Grigoriev I.V."/>
            <person name="Hibbett D.S."/>
        </authorList>
    </citation>
    <scope>NUCLEOTIDE SEQUENCE [LARGE SCALE GENOMIC DNA]</scope>
    <source>
        <strain evidence="1 2">HHB14362 ss-1</strain>
    </source>
</reference>
<dbReference type="InParanoid" id="A0A165PKD8"/>
<sequence>MTRIRVYWSPDFGTYRNSRRPRFVEPHDSLVGGNPMLHANILGRTVVTPQNRRRSPTDKSRAVGRLTFVRRLVIIEDFLPSINDHEAISSMGNATESHVWLASCAIPRSRQPELNNLRAFDIERHGAQLLPFLSSLRLVVSETFHGLGADSELGELHVCTEKSVDRVKQLYDPVAHASVTLTVVKHFAPLLDLHQLQDATIDGTAA</sequence>
<evidence type="ECO:0000313" key="2">
    <source>
        <dbReference type="Proteomes" id="UP000076761"/>
    </source>
</evidence>
<name>A0A165PKD8_9AGAM</name>
<dbReference type="AlphaFoldDB" id="A0A165PKD8"/>
<accession>A0A165PKD8</accession>
<evidence type="ECO:0000313" key="1">
    <source>
        <dbReference type="EMBL" id="KZT21160.1"/>
    </source>
</evidence>
<organism evidence="1 2">
    <name type="scientific">Neolentinus lepideus HHB14362 ss-1</name>
    <dbReference type="NCBI Taxonomy" id="1314782"/>
    <lineage>
        <taxon>Eukaryota</taxon>
        <taxon>Fungi</taxon>
        <taxon>Dikarya</taxon>
        <taxon>Basidiomycota</taxon>
        <taxon>Agaricomycotina</taxon>
        <taxon>Agaricomycetes</taxon>
        <taxon>Gloeophyllales</taxon>
        <taxon>Gloeophyllaceae</taxon>
        <taxon>Neolentinus</taxon>
    </lineage>
</organism>
<gene>
    <name evidence="1" type="ORF">NEOLEDRAFT_1150852</name>
</gene>
<dbReference type="EMBL" id="KV425610">
    <property type="protein sequence ID" value="KZT21160.1"/>
    <property type="molecule type" value="Genomic_DNA"/>
</dbReference>
<protein>
    <submittedName>
        <fullName evidence="1">Uncharacterized protein</fullName>
    </submittedName>
</protein>